<accession>E4KMM1</accession>
<dbReference type="eggNOG" id="COG0142">
    <property type="taxonomic scope" value="Bacteria"/>
</dbReference>
<dbReference type="STRING" id="908337.HMPREF9257_0084"/>
<dbReference type="InterPro" id="IPR000092">
    <property type="entry name" value="Polyprenyl_synt"/>
</dbReference>
<evidence type="ECO:0000313" key="7">
    <source>
        <dbReference type="EMBL" id="EFR31690.1"/>
    </source>
</evidence>
<keyword evidence="8" id="KW-1185">Reference proteome</keyword>
<dbReference type="GO" id="GO:0046872">
    <property type="term" value="F:metal ion binding"/>
    <property type="evidence" value="ECO:0007669"/>
    <property type="project" value="UniProtKB-KW"/>
</dbReference>
<dbReference type="PANTHER" id="PTHR12001">
    <property type="entry name" value="GERANYLGERANYL PYROPHOSPHATE SYNTHASE"/>
    <property type="match status" value="1"/>
</dbReference>
<comment type="similarity">
    <text evidence="2 6">Belongs to the FPP/GGPP synthase family.</text>
</comment>
<name>E4KMM1_9LACT</name>
<dbReference type="PANTHER" id="PTHR12001:SF69">
    <property type="entry name" value="ALL TRANS-POLYPRENYL-DIPHOSPHATE SYNTHASE PDSS1"/>
    <property type="match status" value="1"/>
</dbReference>
<keyword evidence="4" id="KW-0479">Metal-binding</keyword>
<comment type="cofactor">
    <cofactor evidence="1">
        <name>Mg(2+)</name>
        <dbReference type="ChEBI" id="CHEBI:18420"/>
    </cofactor>
</comment>
<proteinExistence type="inferred from homology"/>
<protein>
    <submittedName>
        <fullName evidence="7">Polyprenyl synthetase</fullName>
    </submittedName>
</protein>
<dbReference type="PROSITE" id="PS00444">
    <property type="entry name" value="POLYPRENYL_SYNTHASE_2"/>
    <property type="match status" value="1"/>
</dbReference>
<dbReference type="InterPro" id="IPR033749">
    <property type="entry name" value="Polyprenyl_synt_CS"/>
</dbReference>
<evidence type="ECO:0000256" key="4">
    <source>
        <dbReference type="ARBA" id="ARBA00022723"/>
    </source>
</evidence>
<dbReference type="SUPFAM" id="SSF48576">
    <property type="entry name" value="Terpenoid synthases"/>
    <property type="match status" value="1"/>
</dbReference>
<dbReference type="GO" id="GO:0008299">
    <property type="term" value="P:isoprenoid biosynthetic process"/>
    <property type="evidence" value="ECO:0007669"/>
    <property type="project" value="InterPro"/>
</dbReference>
<evidence type="ECO:0000256" key="2">
    <source>
        <dbReference type="ARBA" id="ARBA00006706"/>
    </source>
</evidence>
<dbReference type="CDD" id="cd00685">
    <property type="entry name" value="Trans_IPPS_HT"/>
    <property type="match status" value="1"/>
</dbReference>
<evidence type="ECO:0000313" key="8">
    <source>
        <dbReference type="Proteomes" id="UP000005990"/>
    </source>
</evidence>
<dbReference type="InterPro" id="IPR008949">
    <property type="entry name" value="Isoprenoid_synthase_dom_sf"/>
</dbReference>
<dbReference type="EMBL" id="AENN01000006">
    <property type="protein sequence ID" value="EFR31690.1"/>
    <property type="molecule type" value="Genomic_DNA"/>
</dbReference>
<dbReference type="RefSeq" id="WP_006417822.1">
    <property type="nucleotide sequence ID" value="NZ_AENN01000006.1"/>
</dbReference>
<organism evidence="7 8">
    <name type="scientific">Eremococcus coleocola ACS-139-V-Col8</name>
    <dbReference type="NCBI Taxonomy" id="908337"/>
    <lineage>
        <taxon>Bacteria</taxon>
        <taxon>Bacillati</taxon>
        <taxon>Bacillota</taxon>
        <taxon>Bacilli</taxon>
        <taxon>Lactobacillales</taxon>
        <taxon>Aerococcaceae</taxon>
        <taxon>Eremococcus</taxon>
    </lineage>
</organism>
<evidence type="ECO:0000256" key="5">
    <source>
        <dbReference type="ARBA" id="ARBA00022842"/>
    </source>
</evidence>
<dbReference type="Gene3D" id="1.10.600.10">
    <property type="entry name" value="Farnesyl Diphosphate Synthase"/>
    <property type="match status" value="1"/>
</dbReference>
<evidence type="ECO:0000256" key="3">
    <source>
        <dbReference type="ARBA" id="ARBA00022679"/>
    </source>
</evidence>
<evidence type="ECO:0000256" key="1">
    <source>
        <dbReference type="ARBA" id="ARBA00001946"/>
    </source>
</evidence>
<dbReference type="GO" id="GO:0004659">
    <property type="term" value="F:prenyltransferase activity"/>
    <property type="evidence" value="ECO:0007669"/>
    <property type="project" value="InterPro"/>
</dbReference>
<dbReference type="AlphaFoldDB" id="E4KMM1"/>
<dbReference type="Proteomes" id="UP000005990">
    <property type="component" value="Unassembled WGS sequence"/>
</dbReference>
<keyword evidence="3 6" id="KW-0808">Transferase</keyword>
<dbReference type="SFLD" id="SFLDS00005">
    <property type="entry name" value="Isoprenoid_Synthase_Type_I"/>
    <property type="match status" value="1"/>
</dbReference>
<reference evidence="7 8" key="1">
    <citation type="submission" date="2010-10" db="EMBL/GenBank/DDBJ databases">
        <authorList>
            <person name="Durkin A.S."/>
            <person name="Madupu R."/>
            <person name="Torralba M."/>
            <person name="Gillis M."/>
            <person name="Methe B."/>
            <person name="Sutton G."/>
            <person name="Nelson K.E."/>
        </authorList>
    </citation>
    <scope>NUCLEOTIDE SEQUENCE [LARGE SCALE GENOMIC DNA]</scope>
    <source>
        <strain evidence="7 8">ACS-139-V-Col8</strain>
    </source>
</reference>
<comment type="caution">
    <text evidence="7">The sequence shown here is derived from an EMBL/GenBank/DDBJ whole genome shotgun (WGS) entry which is preliminary data.</text>
</comment>
<dbReference type="Pfam" id="PF00348">
    <property type="entry name" value="polyprenyl_synt"/>
    <property type="match status" value="1"/>
</dbReference>
<keyword evidence="5" id="KW-0460">Magnesium</keyword>
<evidence type="ECO:0000256" key="6">
    <source>
        <dbReference type="RuleBase" id="RU004466"/>
    </source>
</evidence>
<sequence length="328" mass="36386">MASYLNKYPHLQANIKQVQALIDQRVVVANPQITQAVQALNAAGGKFLRPAFFFLFTEFGPRVKDHTQKEKLLKVAASLEILHIATLIHDDIIDDSPLRRSQVTIQAKFGKDVAVYTGDLLFTIFFELILETMQTSDYMAINAQAMKKILMGELDQMQLYYKQDQTIDDYLQAIAGKTAALFALAAQEGAYFGGADNHVVALAETIGHKIGMAFQILDDILDYSASAETFTKPVLEDLAQGIYSLPLLIAIDQHPDYFGPLLSKKQTMTQADMEAVAKGVVDYGGLDGARQMARSYTQEALAAIDSLPDNKSKQTLKQLTQYLLKRKL</sequence>
<dbReference type="OrthoDB" id="9805316at2"/>
<gene>
    <name evidence="7" type="ORF">HMPREF9257_0084</name>
</gene>